<dbReference type="AlphaFoldDB" id="A0A7K1SRK6"/>
<dbReference type="EMBL" id="WPIK01000001">
    <property type="protein sequence ID" value="MVN19942.1"/>
    <property type="molecule type" value="Genomic_DNA"/>
</dbReference>
<dbReference type="Proteomes" id="UP000462014">
    <property type="component" value="Unassembled WGS sequence"/>
</dbReference>
<proteinExistence type="predicted"/>
<reference evidence="1 2" key="1">
    <citation type="submission" date="2019-12" db="EMBL/GenBank/DDBJ databases">
        <title>Mucilaginibacter sp. HMF7410 genome sequencing and assembly.</title>
        <authorList>
            <person name="Kang H."/>
            <person name="Cha I."/>
            <person name="Kim H."/>
            <person name="Joh K."/>
        </authorList>
    </citation>
    <scope>NUCLEOTIDE SEQUENCE [LARGE SCALE GENOMIC DNA]</scope>
    <source>
        <strain evidence="1 2">HMF7410</strain>
    </source>
</reference>
<name>A0A7K1SRK6_9SPHI</name>
<organism evidence="1 2">
    <name type="scientific">Mucilaginibacter arboris</name>
    <dbReference type="NCBI Taxonomy" id="2682090"/>
    <lineage>
        <taxon>Bacteria</taxon>
        <taxon>Pseudomonadati</taxon>
        <taxon>Bacteroidota</taxon>
        <taxon>Sphingobacteriia</taxon>
        <taxon>Sphingobacteriales</taxon>
        <taxon>Sphingobacteriaceae</taxon>
        <taxon>Mucilaginibacter</taxon>
    </lineage>
</organism>
<evidence type="ECO:0000313" key="2">
    <source>
        <dbReference type="Proteomes" id="UP000462014"/>
    </source>
</evidence>
<protein>
    <submittedName>
        <fullName evidence="1">Uncharacterized protein</fullName>
    </submittedName>
</protein>
<gene>
    <name evidence="1" type="ORF">GO621_00150</name>
</gene>
<accession>A0A7K1SRK6</accession>
<dbReference type="RefSeq" id="WP_157562688.1">
    <property type="nucleotide sequence ID" value="NZ_WPIK01000001.1"/>
</dbReference>
<keyword evidence="2" id="KW-1185">Reference proteome</keyword>
<evidence type="ECO:0000313" key="1">
    <source>
        <dbReference type="EMBL" id="MVN19942.1"/>
    </source>
</evidence>
<sequence length="122" mass="14029">MNINLLNKYDIKFINTIFLNENVKRIDSPNKYLNQFITDSRTVEEANDLLNAINKVCKGNTKKLIGISLTLLAIEITQHDVKLYDEPDFNSSDDPIFTMPTNDFKTIVEDWIEFLSSTPLSI</sequence>
<comment type="caution">
    <text evidence="1">The sequence shown here is derived from an EMBL/GenBank/DDBJ whole genome shotgun (WGS) entry which is preliminary data.</text>
</comment>